<sequence length="83" mass="8908">MMGQSADRNAIDCPSGHGCGDSGREQLSPDSAGCCRRGNRDPNKYLARHVLPPPGLSLSPFFPVRPCADQSVQVSRRGRCPVN</sequence>
<evidence type="ECO:0000256" key="1">
    <source>
        <dbReference type="SAM" id="MobiDB-lite"/>
    </source>
</evidence>
<dbReference type="AlphaFoldDB" id="A0A3S5CMU0"/>
<dbReference type="Proteomes" id="UP000784294">
    <property type="component" value="Unassembled WGS sequence"/>
</dbReference>
<gene>
    <name evidence="2" type="ORF">PXEA_LOCUS15221</name>
</gene>
<name>A0A3S5CMU0_9PLAT</name>
<evidence type="ECO:0000313" key="2">
    <source>
        <dbReference type="EMBL" id="VEL21781.1"/>
    </source>
</evidence>
<feature type="region of interest" description="Disordered" evidence="1">
    <location>
        <begin position="1"/>
        <end position="34"/>
    </location>
</feature>
<evidence type="ECO:0000313" key="3">
    <source>
        <dbReference type="Proteomes" id="UP000784294"/>
    </source>
</evidence>
<proteinExistence type="predicted"/>
<accession>A0A3S5CMU0</accession>
<comment type="caution">
    <text evidence="2">The sequence shown here is derived from an EMBL/GenBank/DDBJ whole genome shotgun (WGS) entry which is preliminary data.</text>
</comment>
<keyword evidence="3" id="KW-1185">Reference proteome</keyword>
<dbReference type="EMBL" id="CAAALY010053072">
    <property type="protein sequence ID" value="VEL21781.1"/>
    <property type="molecule type" value="Genomic_DNA"/>
</dbReference>
<reference evidence="2" key="1">
    <citation type="submission" date="2018-11" db="EMBL/GenBank/DDBJ databases">
        <authorList>
            <consortium name="Pathogen Informatics"/>
        </authorList>
    </citation>
    <scope>NUCLEOTIDE SEQUENCE</scope>
</reference>
<organism evidence="2 3">
    <name type="scientific">Protopolystoma xenopodis</name>
    <dbReference type="NCBI Taxonomy" id="117903"/>
    <lineage>
        <taxon>Eukaryota</taxon>
        <taxon>Metazoa</taxon>
        <taxon>Spiralia</taxon>
        <taxon>Lophotrochozoa</taxon>
        <taxon>Platyhelminthes</taxon>
        <taxon>Monogenea</taxon>
        <taxon>Polyopisthocotylea</taxon>
        <taxon>Polystomatidea</taxon>
        <taxon>Polystomatidae</taxon>
        <taxon>Protopolystoma</taxon>
    </lineage>
</organism>
<protein>
    <submittedName>
        <fullName evidence="2">Uncharacterized protein</fullName>
    </submittedName>
</protein>